<reference evidence="1 2" key="1">
    <citation type="journal article" date="2023" name="Commun. Biol.">
        <title>Genome analysis of Parmales, the sister group of diatoms, reveals the evolutionary specialization of diatoms from phago-mixotrophs to photoautotrophs.</title>
        <authorList>
            <person name="Ban H."/>
            <person name="Sato S."/>
            <person name="Yoshikawa S."/>
            <person name="Yamada K."/>
            <person name="Nakamura Y."/>
            <person name="Ichinomiya M."/>
            <person name="Sato N."/>
            <person name="Blanc-Mathieu R."/>
            <person name="Endo H."/>
            <person name="Kuwata A."/>
            <person name="Ogata H."/>
        </authorList>
    </citation>
    <scope>NUCLEOTIDE SEQUENCE [LARGE SCALE GENOMIC DNA]</scope>
</reference>
<protein>
    <submittedName>
        <fullName evidence="1">Uncharacterized protein</fullName>
    </submittedName>
</protein>
<dbReference type="Proteomes" id="UP001165060">
    <property type="component" value="Unassembled WGS sequence"/>
</dbReference>
<proteinExistence type="predicted"/>
<evidence type="ECO:0000313" key="2">
    <source>
        <dbReference type="Proteomes" id="UP001165060"/>
    </source>
</evidence>
<keyword evidence="2" id="KW-1185">Reference proteome</keyword>
<organism evidence="1 2">
    <name type="scientific">Tetraparma gracilis</name>
    <dbReference type="NCBI Taxonomy" id="2962635"/>
    <lineage>
        <taxon>Eukaryota</taxon>
        <taxon>Sar</taxon>
        <taxon>Stramenopiles</taxon>
        <taxon>Ochrophyta</taxon>
        <taxon>Bolidophyceae</taxon>
        <taxon>Parmales</taxon>
        <taxon>Triparmaceae</taxon>
        <taxon>Tetraparma</taxon>
    </lineage>
</organism>
<sequence>MCTDSFGSGGPQSGSLITLHYPADEVSSRKLTFVEDTQSRWKVKGSNLYLACFGGAPTDGALFTLLPEEHAGLFSIGPAPKNAVQVRTQQGQKAAFYMAFSGSDNSSMAVCKADAGNELATGNAGFGFIKEDRSNQV</sequence>
<accession>A0ABQ6MU54</accession>
<gene>
    <name evidence="1" type="ORF">TeGR_g3584</name>
</gene>
<name>A0ABQ6MU54_9STRA</name>
<comment type="caution">
    <text evidence="1">The sequence shown here is derived from an EMBL/GenBank/DDBJ whole genome shotgun (WGS) entry which is preliminary data.</text>
</comment>
<evidence type="ECO:0000313" key="1">
    <source>
        <dbReference type="EMBL" id="GMI32483.1"/>
    </source>
</evidence>
<dbReference type="EMBL" id="BRYB01001738">
    <property type="protein sequence ID" value="GMI32483.1"/>
    <property type="molecule type" value="Genomic_DNA"/>
</dbReference>